<protein>
    <submittedName>
        <fullName evidence="1">Uncharacterized protein</fullName>
    </submittedName>
</protein>
<dbReference type="AlphaFoldDB" id="A0A285X5G0"/>
<proteinExistence type="predicted"/>
<name>A0A285X5G0_9FLAO</name>
<evidence type="ECO:0000313" key="2">
    <source>
        <dbReference type="Proteomes" id="UP000219193"/>
    </source>
</evidence>
<dbReference type="EMBL" id="OCMF01000002">
    <property type="protein sequence ID" value="SOC80508.1"/>
    <property type="molecule type" value="Genomic_DNA"/>
</dbReference>
<accession>A0A285X5G0</accession>
<gene>
    <name evidence="1" type="ORF">SAMN06296241_2058</name>
</gene>
<sequence>MIYNQNHKTFAASYLESMKKLPFFTLLVLVLLFTSCGNTKYHYHFERGRMVDFTTGEWILNRPYTNYNEERINKIAYREFKKILDDSLIPVKEVKTEDLLPVRLAFDPSAEELAGIKAATGKDFLINVESNMIKNEMGSFAHTPAMGSTVKTNEAGIKIKIYNLNTREIISESSVTGTAKVTKSTGDKNWDYVHNAETISMQGLIKLIRRYKKYGITK</sequence>
<keyword evidence="2" id="KW-1185">Reference proteome</keyword>
<evidence type="ECO:0000313" key="1">
    <source>
        <dbReference type="EMBL" id="SOC80508.1"/>
    </source>
</evidence>
<reference evidence="2" key="1">
    <citation type="submission" date="2017-09" db="EMBL/GenBank/DDBJ databases">
        <authorList>
            <person name="Varghese N."/>
            <person name="Submissions S."/>
        </authorList>
    </citation>
    <scope>NUCLEOTIDE SEQUENCE [LARGE SCALE GENOMIC DNA]</scope>
    <source>
        <strain evidence="2">CGMCC 1.12641</strain>
    </source>
</reference>
<dbReference type="RefSeq" id="WP_143544506.1">
    <property type="nucleotide sequence ID" value="NZ_OCMF01000002.1"/>
</dbReference>
<dbReference type="OrthoDB" id="1427124at2"/>
<organism evidence="1 2">
    <name type="scientific">Salinimicrobium sediminis</name>
    <dbReference type="NCBI Taxonomy" id="1343891"/>
    <lineage>
        <taxon>Bacteria</taxon>
        <taxon>Pseudomonadati</taxon>
        <taxon>Bacteroidota</taxon>
        <taxon>Flavobacteriia</taxon>
        <taxon>Flavobacteriales</taxon>
        <taxon>Flavobacteriaceae</taxon>
        <taxon>Salinimicrobium</taxon>
    </lineage>
</organism>
<dbReference type="Proteomes" id="UP000219193">
    <property type="component" value="Unassembled WGS sequence"/>
</dbReference>